<protein>
    <submittedName>
        <fullName evidence="3">Proline-rich protein HaeIII subfamily 1-like</fullName>
    </submittedName>
</protein>
<sequence length="235" mass="25148">MGIWGRSGRAASDTRDRRSRGPEPRALLVAPPPFPPQVTTLFSSSEPLRPQLTALSSDAGTRCPEEAASLTPNHRPRKSPPRPPQKRGGPPGNGGNAAKPERGGAPTPAAGRTDPQGSKPPEARVHRLSRRRKRPACRTLPPLAGLFRTPARQPAQPRPRCPHTHRARAPPRRGRPPPSALRPGRDLRPAPVPGPGTGPLAAAAASGLRHGRVRSPRAPGQRPGQNVIRWACWFP</sequence>
<dbReference type="AlphaFoldDB" id="A0A8M1GQ51"/>
<feature type="compositionally biased region" description="Low complexity" evidence="1">
    <location>
        <begin position="198"/>
        <end position="207"/>
    </location>
</feature>
<proteinExistence type="predicted"/>
<reference evidence="3" key="1">
    <citation type="submission" date="2025-08" db="UniProtKB">
        <authorList>
            <consortium name="RefSeq"/>
        </authorList>
    </citation>
    <scope>IDENTIFICATION</scope>
    <source>
        <tissue evidence="3">Whole blood</tissue>
    </source>
</reference>
<dbReference type="KEGG" id="umr:121105174"/>
<evidence type="ECO:0000313" key="2">
    <source>
        <dbReference type="Proteomes" id="UP000261680"/>
    </source>
</evidence>
<name>A0A8M1GQ51_URSMA</name>
<feature type="region of interest" description="Disordered" evidence="1">
    <location>
        <begin position="1"/>
        <end position="224"/>
    </location>
</feature>
<feature type="compositionally biased region" description="Basic residues" evidence="1">
    <location>
        <begin position="126"/>
        <end position="136"/>
    </location>
</feature>
<dbReference type="GeneID" id="121105174"/>
<dbReference type="Proteomes" id="UP000261680">
    <property type="component" value="Unplaced"/>
</dbReference>
<gene>
    <name evidence="3" type="primary">LOC121105174</name>
</gene>
<feature type="compositionally biased region" description="Basic and acidic residues" evidence="1">
    <location>
        <begin position="12"/>
        <end position="23"/>
    </location>
</feature>
<accession>A0A8M1GQ51</accession>
<feature type="compositionally biased region" description="Low complexity" evidence="1">
    <location>
        <begin position="1"/>
        <end position="11"/>
    </location>
</feature>
<evidence type="ECO:0000256" key="1">
    <source>
        <dbReference type="SAM" id="MobiDB-lite"/>
    </source>
</evidence>
<dbReference type="RefSeq" id="XP_040497190.1">
    <property type="nucleotide sequence ID" value="XM_040641256.1"/>
</dbReference>
<feature type="compositionally biased region" description="Polar residues" evidence="1">
    <location>
        <begin position="37"/>
        <end position="46"/>
    </location>
</feature>
<feature type="compositionally biased region" description="Basic residues" evidence="1">
    <location>
        <begin position="160"/>
        <end position="175"/>
    </location>
</feature>
<organism evidence="2 3">
    <name type="scientific">Ursus maritimus</name>
    <name type="common">Polar bear</name>
    <name type="synonym">Thalarctos maritimus</name>
    <dbReference type="NCBI Taxonomy" id="29073"/>
    <lineage>
        <taxon>Eukaryota</taxon>
        <taxon>Metazoa</taxon>
        <taxon>Chordata</taxon>
        <taxon>Craniata</taxon>
        <taxon>Vertebrata</taxon>
        <taxon>Euteleostomi</taxon>
        <taxon>Mammalia</taxon>
        <taxon>Eutheria</taxon>
        <taxon>Laurasiatheria</taxon>
        <taxon>Carnivora</taxon>
        <taxon>Caniformia</taxon>
        <taxon>Ursidae</taxon>
        <taxon>Ursus</taxon>
    </lineage>
</organism>
<keyword evidence="2" id="KW-1185">Reference proteome</keyword>
<evidence type="ECO:0000313" key="3">
    <source>
        <dbReference type="RefSeq" id="XP_040497190.1"/>
    </source>
</evidence>